<protein>
    <submittedName>
        <fullName evidence="2">ABC-type cobalt transport system, permease component</fullName>
    </submittedName>
</protein>
<dbReference type="RefSeq" id="WP_057780360.1">
    <property type="nucleotide sequence ID" value="NZ_AYYY01000062.1"/>
</dbReference>
<evidence type="ECO:0000313" key="2">
    <source>
        <dbReference type="EMBL" id="KRM60636.1"/>
    </source>
</evidence>
<proteinExistence type="predicted"/>
<feature type="transmembrane region" description="Helical" evidence="1">
    <location>
        <begin position="153"/>
        <end position="176"/>
    </location>
</feature>
<organism evidence="2 3">
    <name type="scientific">Paucilactobacillus vaccinostercus DSM 20634</name>
    <dbReference type="NCBI Taxonomy" id="1423813"/>
    <lineage>
        <taxon>Bacteria</taxon>
        <taxon>Bacillati</taxon>
        <taxon>Bacillota</taxon>
        <taxon>Bacilli</taxon>
        <taxon>Lactobacillales</taxon>
        <taxon>Lactobacillaceae</taxon>
        <taxon>Paucilactobacillus</taxon>
    </lineage>
</organism>
<dbReference type="Pfam" id="PF09819">
    <property type="entry name" value="ABC_cobalt"/>
    <property type="match status" value="1"/>
</dbReference>
<dbReference type="Proteomes" id="UP000051733">
    <property type="component" value="Unassembled WGS sequence"/>
</dbReference>
<keyword evidence="1" id="KW-1133">Transmembrane helix</keyword>
<keyword evidence="1" id="KW-0812">Transmembrane</keyword>
<reference evidence="2 3" key="1">
    <citation type="journal article" date="2015" name="Genome Announc.">
        <title>Expanding the biotechnology potential of lactobacilli through comparative genomics of 213 strains and associated genera.</title>
        <authorList>
            <person name="Sun Z."/>
            <person name="Harris H.M."/>
            <person name="McCann A."/>
            <person name="Guo C."/>
            <person name="Argimon S."/>
            <person name="Zhang W."/>
            <person name="Yang X."/>
            <person name="Jeffery I.B."/>
            <person name="Cooney J.C."/>
            <person name="Kagawa T.F."/>
            <person name="Liu W."/>
            <person name="Song Y."/>
            <person name="Salvetti E."/>
            <person name="Wrobel A."/>
            <person name="Rasinkangas P."/>
            <person name="Parkhill J."/>
            <person name="Rea M.C."/>
            <person name="O'Sullivan O."/>
            <person name="Ritari J."/>
            <person name="Douillard F.P."/>
            <person name="Paul Ross R."/>
            <person name="Yang R."/>
            <person name="Briner A.E."/>
            <person name="Felis G.E."/>
            <person name="de Vos W.M."/>
            <person name="Barrangou R."/>
            <person name="Klaenhammer T.R."/>
            <person name="Caufield P.W."/>
            <person name="Cui Y."/>
            <person name="Zhang H."/>
            <person name="O'Toole P.W."/>
        </authorList>
    </citation>
    <scope>NUCLEOTIDE SEQUENCE [LARGE SCALE GENOMIC DNA]</scope>
    <source>
        <strain evidence="2 3">DSM 20634</strain>
    </source>
</reference>
<name>A0A0R2AD16_9LACO</name>
<comment type="caution">
    <text evidence="2">The sequence shown here is derived from an EMBL/GenBank/DDBJ whole genome shotgun (WGS) entry which is preliminary data.</text>
</comment>
<feature type="transmembrane region" description="Helical" evidence="1">
    <location>
        <begin position="12"/>
        <end position="30"/>
    </location>
</feature>
<feature type="transmembrane region" description="Helical" evidence="1">
    <location>
        <begin position="125"/>
        <end position="147"/>
    </location>
</feature>
<evidence type="ECO:0000256" key="1">
    <source>
        <dbReference type="SAM" id="Phobius"/>
    </source>
</evidence>
<feature type="transmembrane region" description="Helical" evidence="1">
    <location>
        <begin position="91"/>
        <end position="113"/>
    </location>
</feature>
<feature type="transmembrane region" description="Helical" evidence="1">
    <location>
        <begin position="36"/>
        <end position="57"/>
    </location>
</feature>
<sequence>MKKIVARWHIREIISVSLIAVLLGCIFTLSDWLYTFVYGLLSLVGIGPFVGEILFGLWCMGGSLAFMVVRLPGAALYGEIVGALVESAFGGQFGVVALVAGFFQGIGSELGFACYRYRRFDVRSLTLAAIFSTVITFASALFIHGYIKLHWSMLLALFITRLISNLVFSVGVVTVVQRLLVKAHVLKHSISQKEG</sequence>
<keyword evidence="3" id="KW-1185">Reference proteome</keyword>
<dbReference type="PROSITE" id="PS51257">
    <property type="entry name" value="PROKAR_LIPOPROTEIN"/>
    <property type="match status" value="1"/>
</dbReference>
<keyword evidence="1" id="KW-0472">Membrane</keyword>
<dbReference type="PIRSF" id="PIRSF037394">
    <property type="entry name" value="ABC_thiamine-permease_YkoE_prd"/>
    <property type="match status" value="1"/>
</dbReference>
<dbReference type="EMBL" id="AYYY01000062">
    <property type="protein sequence ID" value="KRM60636.1"/>
    <property type="molecule type" value="Genomic_DNA"/>
</dbReference>
<dbReference type="PATRIC" id="fig|1423813.3.peg.453"/>
<evidence type="ECO:0000313" key="3">
    <source>
        <dbReference type="Proteomes" id="UP000051733"/>
    </source>
</evidence>
<accession>A0A0R2AD16</accession>
<gene>
    <name evidence="2" type="ORF">FC26_GL000444</name>
</gene>
<dbReference type="AlphaFoldDB" id="A0A0R2AD16"/>
<dbReference type="STRING" id="1423813.FC26_GL000444"/>
<dbReference type="InterPro" id="IPR017195">
    <property type="entry name" value="ABC_thiamin-permease_prd"/>
</dbReference>
<dbReference type="OrthoDB" id="8017424at2"/>